<evidence type="ECO:0000313" key="4">
    <source>
        <dbReference type="Proteomes" id="UP001597182"/>
    </source>
</evidence>
<reference evidence="4" key="1">
    <citation type="journal article" date="2019" name="Int. J. Syst. Evol. Microbiol.">
        <title>The Global Catalogue of Microorganisms (GCM) 10K type strain sequencing project: providing services to taxonomists for standard genome sequencing and annotation.</title>
        <authorList>
            <consortium name="The Broad Institute Genomics Platform"/>
            <consortium name="The Broad Institute Genome Sequencing Center for Infectious Disease"/>
            <person name="Wu L."/>
            <person name="Ma J."/>
        </authorList>
    </citation>
    <scope>NUCLEOTIDE SEQUENCE [LARGE SCALE GENOMIC DNA]</scope>
    <source>
        <strain evidence="4">CCUG 49018</strain>
    </source>
</reference>
<name>A0ABW3VIK3_9PSEU</name>
<dbReference type="InterPro" id="IPR006015">
    <property type="entry name" value="Universal_stress_UspA"/>
</dbReference>
<accession>A0ABW3VIK3</accession>
<dbReference type="Gene3D" id="3.40.50.620">
    <property type="entry name" value="HUPs"/>
    <property type="match status" value="2"/>
</dbReference>
<evidence type="ECO:0000259" key="2">
    <source>
        <dbReference type="Pfam" id="PF00582"/>
    </source>
</evidence>
<dbReference type="PANTHER" id="PTHR46268">
    <property type="entry name" value="STRESS RESPONSE PROTEIN NHAX"/>
    <property type="match status" value="1"/>
</dbReference>
<dbReference type="InterPro" id="IPR006016">
    <property type="entry name" value="UspA"/>
</dbReference>
<dbReference type="EMBL" id="JBHTMB010000140">
    <property type="protein sequence ID" value="MFD1234708.1"/>
    <property type="molecule type" value="Genomic_DNA"/>
</dbReference>
<feature type="domain" description="UspA" evidence="2">
    <location>
        <begin position="194"/>
        <end position="262"/>
    </location>
</feature>
<keyword evidence="4" id="KW-1185">Reference proteome</keyword>
<dbReference type="InterPro" id="IPR014729">
    <property type="entry name" value="Rossmann-like_a/b/a_fold"/>
</dbReference>
<organism evidence="3 4">
    <name type="scientific">Pseudonocardia benzenivorans</name>
    <dbReference type="NCBI Taxonomy" id="228005"/>
    <lineage>
        <taxon>Bacteria</taxon>
        <taxon>Bacillati</taxon>
        <taxon>Actinomycetota</taxon>
        <taxon>Actinomycetes</taxon>
        <taxon>Pseudonocardiales</taxon>
        <taxon>Pseudonocardiaceae</taxon>
        <taxon>Pseudonocardia</taxon>
    </lineage>
</organism>
<proteinExistence type="inferred from homology"/>
<dbReference type="RefSeq" id="WP_339124075.1">
    <property type="nucleotide sequence ID" value="NZ_BAABKS010000022.1"/>
</dbReference>
<sequence length="283" mass="28794">MSQQHASDRGTDVVVGVDGTSTALHAVAWAAEEAAAHDGSLTIVHAAPYAVDEHGIRRANGILGRAKSVAEHERRGLPVRTRLSTEHALPGLIDEAEGARLLVAGLVSETVADAVLGSVTLDVLGHATCPVAVIRRSDAIGGAGVLAGIGSPAADAGALALAFAEADAHGDPLTVVHADGHRHGLPPTELVDEVDRWAKRFPQVGVQIEGVRGSAADVLAARSAGARMLVVGSRGHHRVARVLLGSTSRVLVWNSACPVVVAPHAGLHDAGVAADDPAGRADS</sequence>
<dbReference type="Pfam" id="PF00582">
    <property type="entry name" value="Usp"/>
    <property type="match status" value="2"/>
</dbReference>
<feature type="domain" description="UspA" evidence="2">
    <location>
        <begin position="13"/>
        <end position="135"/>
    </location>
</feature>
<comment type="similarity">
    <text evidence="1">Belongs to the universal stress protein A family.</text>
</comment>
<evidence type="ECO:0000313" key="3">
    <source>
        <dbReference type="EMBL" id="MFD1234708.1"/>
    </source>
</evidence>
<dbReference type="PRINTS" id="PR01438">
    <property type="entry name" value="UNVRSLSTRESS"/>
</dbReference>
<dbReference type="SUPFAM" id="SSF52402">
    <property type="entry name" value="Adenine nucleotide alpha hydrolases-like"/>
    <property type="match status" value="2"/>
</dbReference>
<evidence type="ECO:0000256" key="1">
    <source>
        <dbReference type="ARBA" id="ARBA00008791"/>
    </source>
</evidence>
<dbReference type="PANTHER" id="PTHR46268:SF6">
    <property type="entry name" value="UNIVERSAL STRESS PROTEIN UP12"/>
    <property type="match status" value="1"/>
</dbReference>
<protein>
    <submittedName>
        <fullName evidence="3">Universal stress protein</fullName>
    </submittedName>
</protein>
<comment type="caution">
    <text evidence="3">The sequence shown here is derived from an EMBL/GenBank/DDBJ whole genome shotgun (WGS) entry which is preliminary data.</text>
</comment>
<gene>
    <name evidence="3" type="ORF">ACFQ34_15565</name>
</gene>
<dbReference type="Proteomes" id="UP001597182">
    <property type="component" value="Unassembled WGS sequence"/>
</dbReference>